<dbReference type="GO" id="GO:0009736">
    <property type="term" value="P:cytokinin-activated signaling pathway"/>
    <property type="evidence" value="ECO:0007669"/>
    <property type="project" value="InterPro"/>
</dbReference>
<feature type="region of interest" description="Disordered" evidence="7">
    <location>
        <begin position="1"/>
        <end position="40"/>
    </location>
</feature>
<dbReference type="InterPro" id="IPR006447">
    <property type="entry name" value="Myb_dom_plants"/>
</dbReference>
<comment type="caution">
    <text evidence="9">The sequence shown here is derived from an EMBL/GenBank/DDBJ whole genome shotgun (WGS) entry which is preliminary data.</text>
</comment>
<feature type="compositionally biased region" description="Acidic residues" evidence="7">
    <location>
        <begin position="535"/>
        <end position="551"/>
    </location>
</feature>
<evidence type="ECO:0000256" key="3">
    <source>
        <dbReference type="ARBA" id="ARBA00023015"/>
    </source>
</evidence>
<dbReference type="CDD" id="cd17584">
    <property type="entry name" value="REC_typeB_ARR-like"/>
    <property type="match status" value="1"/>
</dbReference>
<feature type="domain" description="Response regulatory" evidence="8">
    <location>
        <begin position="46"/>
        <end position="164"/>
    </location>
</feature>
<dbReference type="PROSITE" id="PS50110">
    <property type="entry name" value="RESPONSE_REGULATORY"/>
    <property type="match status" value="1"/>
</dbReference>
<dbReference type="GO" id="GO:0005634">
    <property type="term" value="C:nucleus"/>
    <property type="evidence" value="ECO:0007669"/>
    <property type="project" value="UniProtKB-SubCell"/>
</dbReference>
<evidence type="ECO:0000256" key="7">
    <source>
        <dbReference type="SAM" id="MobiDB-lite"/>
    </source>
</evidence>
<evidence type="ECO:0000313" key="9">
    <source>
        <dbReference type="EMBL" id="KAI3833310.1"/>
    </source>
</evidence>
<dbReference type="Pfam" id="PF00072">
    <property type="entry name" value="Response_reg"/>
    <property type="match status" value="1"/>
</dbReference>
<dbReference type="Proteomes" id="UP001202328">
    <property type="component" value="Unassembled WGS sequence"/>
</dbReference>
<dbReference type="GO" id="GO:0003677">
    <property type="term" value="F:DNA binding"/>
    <property type="evidence" value="ECO:0007669"/>
    <property type="project" value="InterPro"/>
</dbReference>
<dbReference type="InterPro" id="IPR001789">
    <property type="entry name" value="Sig_transdc_resp-reg_receiver"/>
</dbReference>
<dbReference type="FunFam" id="1.10.10.60:FF:000007">
    <property type="entry name" value="Two-component response regulator"/>
    <property type="match status" value="1"/>
</dbReference>
<dbReference type="SMART" id="SM00448">
    <property type="entry name" value="REC"/>
    <property type="match status" value="1"/>
</dbReference>
<sequence length="551" mass="63078">MSRGLEESSQETQPEVNKKETQQHEVVKKEHPPNQGLPEKFPEGVRVLVIDDDPEFLQHIEKLLTELLYQVSTYSQLQAETVLSTLQTARNKFDIVLSSVHMVNMDGLELLKHMLAEMDIPVVMMVSSKDDHNIVIKCLTEGACDCLIKPIERKDIELIFKHVIIRKMRVEHSCECECHQKSIETSDFGVVLGNSKSLRRKRRNGEAIDKVVDTSGMSMAKKTRIVWTDELNLKFDAVIEKLGIEKAVPKKILELMNVPGLKRENVASHLQKYRQSYRKSQGYPACNLNTSMTQPESHLAPLLHSGGLIQYSNKFQNHGMQDGQLGRPTHNTIDPLLSNGRFGPDYSKFVTKTGYIPHQSQMRDHYQSQMRDHYMNSMPGLMEQQMFLNGQDHNARAAYNRRNQPYSGGDLKTNYMTAEFLPNYHSIDSTLNLPNFPTNNMIHHEQSFQGSIDENCMKWKQQPPCASSDLDASNSIYPPPISDRYSLLNSQKNNHGHSDNIILSQNNHHFETLAGAQLLKPPQMERMEPQTENKFEDDEMKFEDDETKSED</sequence>
<feature type="region of interest" description="Disordered" evidence="7">
    <location>
        <begin position="519"/>
        <end position="551"/>
    </location>
</feature>
<evidence type="ECO:0000256" key="2">
    <source>
        <dbReference type="ARBA" id="ARBA00023012"/>
    </source>
</evidence>
<dbReference type="Gene3D" id="1.10.10.60">
    <property type="entry name" value="Homeodomain-like"/>
    <property type="match status" value="1"/>
</dbReference>
<keyword evidence="2" id="KW-0902">Two-component regulatory system</keyword>
<comment type="caution">
    <text evidence="6">Lacks conserved residue(s) required for the propagation of feature annotation.</text>
</comment>
<organism evidence="9 10">
    <name type="scientific">Papaver atlanticum</name>
    <dbReference type="NCBI Taxonomy" id="357466"/>
    <lineage>
        <taxon>Eukaryota</taxon>
        <taxon>Viridiplantae</taxon>
        <taxon>Streptophyta</taxon>
        <taxon>Embryophyta</taxon>
        <taxon>Tracheophyta</taxon>
        <taxon>Spermatophyta</taxon>
        <taxon>Magnoliopsida</taxon>
        <taxon>Ranunculales</taxon>
        <taxon>Papaveraceae</taxon>
        <taxon>Papaveroideae</taxon>
        <taxon>Papaver</taxon>
    </lineage>
</organism>
<dbReference type="GO" id="GO:0000160">
    <property type="term" value="P:phosphorelay signal transduction system"/>
    <property type="evidence" value="ECO:0007669"/>
    <property type="project" value="UniProtKB-KW"/>
</dbReference>
<dbReference type="SUPFAM" id="SSF52172">
    <property type="entry name" value="CheY-like"/>
    <property type="match status" value="1"/>
</dbReference>
<evidence type="ECO:0000256" key="6">
    <source>
        <dbReference type="PROSITE-ProRule" id="PRU00169"/>
    </source>
</evidence>
<name>A0AAD4RUW6_9MAGN</name>
<dbReference type="Gene3D" id="3.40.50.2300">
    <property type="match status" value="1"/>
</dbReference>
<dbReference type="SUPFAM" id="SSF46689">
    <property type="entry name" value="Homeodomain-like"/>
    <property type="match status" value="1"/>
</dbReference>
<evidence type="ECO:0000256" key="5">
    <source>
        <dbReference type="ARBA" id="ARBA00023242"/>
    </source>
</evidence>
<keyword evidence="10" id="KW-1185">Reference proteome</keyword>
<evidence type="ECO:0000256" key="4">
    <source>
        <dbReference type="ARBA" id="ARBA00023163"/>
    </source>
</evidence>
<dbReference type="InterPro" id="IPR045279">
    <property type="entry name" value="ARR-like"/>
</dbReference>
<comment type="subcellular location">
    <subcellularLocation>
        <location evidence="1">Nucleus</location>
    </subcellularLocation>
</comment>
<evidence type="ECO:0000313" key="10">
    <source>
        <dbReference type="Proteomes" id="UP001202328"/>
    </source>
</evidence>
<dbReference type="PANTHER" id="PTHR43874:SF67">
    <property type="entry name" value="TWO-COMPONENT RESPONSE REGULATOR ARR2"/>
    <property type="match status" value="1"/>
</dbReference>
<keyword evidence="5" id="KW-0539">Nucleus</keyword>
<dbReference type="EMBL" id="JAJJMB010017971">
    <property type="protein sequence ID" value="KAI3833310.1"/>
    <property type="molecule type" value="Genomic_DNA"/>
</dbReference>
<accession>A0AAD4RUW6</accession>
<feature type="compositionally biased region" description="Basic and acidic residues" evidence="7">
    <location>
        <begin position="16"/>
        <end position="32"/>
    </location>
</feature>
<keyword evidence="3" id="KW-0805">Transcription regulation</keyword>
<reference evidence="9" key="1">
    <citation type="submission" date="2022-04" db="EMBL/GenBank/DDBJ databases">
        <title>A functionally conserved STORR gene fusion in Papaver species that diverged 16.8 million years ago.</title>
        <authorList>
            <person name="Catania T."/>
        </authorList>
    </citation>
    <scope>NUCLEOTIDE SEQUENCE</scope>
    <source>
        <strain evidence="9">S-188037</strain>
    </source>
</reference>
<proteinExistence type="predicted"/>
<dbReference type="InterPro" id="IPR009057">
    <property type="entry name" value="Homeodomain-like_sf"/>
</dbReference>
<feature type="compositionally biased region" description="Basic and acidic residues" evidence="7">
    <location>
        <begin position="523"/>
        <end position="534"/>
    </location>
</feature>
<evidence type="ECO:0000259" key="8">
    <source>
        <dbReference type="PROSITE" id="PS50110"/>
    </source>
</evidence>
<dbReference type="NCBIfam" id="TIGR01557">
    <property type="entry name" value="myb_SHAQKYF"/>
    <property type="match status" value="1"/>
</dbReference>
<evidence type="ECO:0000256" key="1">
    <source>
        <dbReference type="ARBA" id="ARBA00004123"/>
    </source>
</evidence>
<gene>
    <name evidence="9" type="ORF">MKW98_006409</name>
</gene>
<keyword evidence="4" id="KW-0804">Transcription</keyword>
<dbReference type="PANTHER" id="PTHR43874">
    <property type="entry name" value="TWO-COMPONENT RESPONSE REGULATOR"/>
    <property type="match status" value="1"/>
</dbReference>
<dbReference type="AlphaFoldDB" id="A0AAD4RUW6"/>
<protein>
    <recommendedName>
        <fullName evidence="8">Response regulatory domain-containing protein</fullName>
    </recommendedName>
</protein>
<dbReference type="InterPro" id="IPR011006">
    <property type="entry name" value="CheY-like_superfamily"/>
</dbReference>